<gene>
    <name evidence="1" type="ORF">UR53_C0001G0117</name>
</gene>
<dbReference type="InterPro" id="IPR027417">
    <property type="entry name" value="P-loop_NTPase"/>
</dbReference>
<evidence type="ECO:0008006" key="3">
    <source>
        <dbReference type="Google" id="ProtNLM"/>
    </source>
</evidence>
<dbReference type="SUPFAM" id="SSF52540">
    <property type="entry name" value="P-loop containing nucleoside triphosphate hydrolases"/>
    <property type="match status" value="1"/>
</dbReference>
<sequence>MTENKIILGFVGDLAAGKGTICKYLKEKYQVNSYRYSTMLRDIVNRVYLPESRENLQKLSTVLRENFGQDLMSRVIAEDVANDSNKIVAVEGIRRPTDITYLEKMPGFNLIYLTAEPKIRWERLVKREENPGDSEKTFEQFLIDEQAEADRLIKELGQKAKYKIVNDGTFEEFYGQMEKIISKIKSQSV</sequence>
<dbReference type="Pfam" id="PF13207">
    <property type="entry name" value="AAA_17"/>
    <property type="match status" value="1"/>
</dbReference>
<protein>
    <recommendedName>
        <fullName evidence="3">Dephospho-CoA kinase-like protein</fullName>
    </recommendedName>
</protein>
<dbReference type="Proteomes" id="UP000034927">
    <property type="component" value="Unassembled WGS sequence"/>
</dbReference>
<dbReference type="PANTHER" id="PTHR41930">
    <property type="entry name" value="UPF0200 PROTEIN MJ1399"/>
    <property type="match status" value="1"/>
</dbReference>
<reference evidence="1 2" key="1">
    <citation type="journal article" date="2015" name="Nature">
        <title>rRNA introns, odd ribosomes, and small enigmatic genomes across a large radiation of phyla.</title>
        <authorList>
            <person name="Brown C.T."/>
            <person name="Hug L.A."/>
            <person name="Thomas B.C."/>
            <person name="Sharon I."/>
            <person name="Castelle C.J."/>
            <person name="Singh A."/>
            <person name="Wilkins M.J."/>
            <person name="Williams K.H."/>
            <person name="Banfield J.F."/>
        </authorList>
    </citation>
    <scope>NUCLEOTIDE SEQUENCE [LARGE SCALE GENOMIC DNA]</scope>
</reference>
<evidence type="ECO:0000313" key="1">
    <source>
        <dbReference type="EMBL" id="KKP59617.1"/>
    </source>
</evidence>
<name>A0A0G0DWV8_9BACT</name>
<proteinExistence type="predicted"/>
<organism evidence="1 2">
    <name type="scientific">Candidatus Magasanikbacteria bacterium GW2011_GWC2_34_16</name>
    <dbReference type="NCBI Taxonomy" id="1619045"/>
    <lineage>
        <taxon>Bacteria</taxon>
        <taxon>Candidatus Magasanikiibacteriota</taxon>
    </lineage>
</organism>
<dbReference type="PANTHER" id="PTHR41930:SF1">
    <property type="entry name" value="DEPHOSPHO-COA KINASE"/>
    <property type="match status" value="1"/>
</dbReference>
<accession>A0A0G0DWV8</accession>
<dbReference type="EMBL" id="LBPO01000001">
    <property type="protein sequence ID" value="KKP59617.1"/>
    <property type="molecule type" value="Genomic_DNA"/>
</dbReference>
<evidence type="ECO:0000313" key="2">
    <source>
        <dbReference type="Proteomes" id="UP000034927"/>
    </source>
</evidence>
<dbReference type="Gene3D" id="3.40.50.300">
    <property type="entry name" value="P-loop containing nucleotide triphosphate hydrolases"/>
    <property type="match status" value="1"/>
</dbReference>
<dbReference type="AlphaFoldDB" id="A0A0G0DWV8"/>
<comment type="caution">
    <text evidence="1">The sequence shown here is derived from an EMBL/GenBank/DDBJ whole genome shotgun (WGS) entry which is preliminary data.</text>
</comment>